<proteinExistence type="predicted"/>
<gene>
    <name evidence="1" type="ORF">CLOHYLEM_06127</name>
</gene>
<dbReference type="EMBL" id="ABYI02000022">
    <property type="protein sequence ID" value="EEG74120.1"/>
    <property type="molecule type" value="Genomic_DNA"/>
</dbReference>
<dbReference type="HOGENOM" id="CLU_217584_0_0_9"/>
<dbReference type="eggNOG" id="ENOG5030FXF">
    <property type="taxonomic scope" value="Bacteria"/>
</dbReference>
<comment type="caution">
    <text evidence="1">The sequence shown here is derived from an EMBL/GenBank/DDBJ whole genome shotgun (WGS) entry which is preliminary data.</text>
</comment>
<protein>
    <submittedName>
        <fullName evidence="1">Uncharacterized protein</fullName>
    </submittedName>
</protein>
<reference evidence="1" key="2">
    <citation type="submission" date="2013-06" db="EMBL/GenBank/DDBJ databases">
        <title>Draft genome sequence of Clostridium hylemonae (DSM 15053).</title>
        <authorList>
            <person name="Sudarsanam P."/>
            <person name="Ley R."/>
            <person name="Guruge J."/>
            <person name="Turnbaugh P.J."/>
            <person name="Mahowald M."/>
            <person name="Liep D."/>
            <person name="Gordon J."/>
        </authorList>
    </citation>
    <scope>NUCLEOTIDE SEQUENCE</scope>
    <source>
        <strain evidence="1">DSM 15053</strain>
    </source>
</reference>
<accession>C0C1V6</accession>
<dbReference type="Proteomes" id="UP000004893">
    <property type="component" value="Unassembled WGS sequence"/>
</dbReference>
<sequence length="44" mass="5203">MGRGKKGWKHKLCEITYRKRNLNEKLACIKKSLDEVCRILNPKC</sequence>
<organism evidence="1 2">
    <name type="scientific">[Clostridium] hylemonae DSM 15053</name>
    <dbReference type="NCBI Taxonomy" id="553973"/>
    <lineage>
        <taxon>Bacteria</taxon>
        <taxon>Bacillati</taxon>
        <taxon>Bacillota</taxon>
        <taxon>Clostridia</taxon>
        <taxon>Lachnospirales</taxon>
        <taxon>Lachnospiraceae</taxon>
    </lineage>
</organism>
<dbReference type="AlphaFoldDB" id="C0C1V6"/>
<dbReference type="STRING" id="553973.CLOHYLEM_06127"/>
<evidence type="ECO:0000313" key="1">
    <source>
        <dbReference type="EMBL" id="EEG74120.1"/>
    </source>
</evidence>
<name>C0C1V6_9FIRM</name>
<evidence type="ECO:0000313" key="2">
    <source>
        <dbReference type="Proteomes" id="UP000004893"/>
    </source>
</evidence>
<keyword evidence="2" id="KW-1185">Reference proteome</keyword>
<reference evidence="1" key="1">
    <citation type="submission" date="2009-02" db="EMBL/GenBank/DDBJ databases">
        <authorList>
            <person name="Fulton L."/>
            <person name="Clifton S."/>
            <person name="Fulton B."/>
            <person name="Xu J."/>
            <person name="Minx P."/>
            <person name="Pepin K.H."/>
            <person name="Johnson M."/>
            <person name="Bhonagiri V."/>
            <person name="Nash W.E."/>
            <person name="Mardis E.R."/>
            <person name="Wilson R.K."/>
        </authorList>
    </citation>
    <scope>NUCLEOTIDE SEQUENCE [LARGE SCALE GENOMIC DNA]</scope>
    <source>
        <strain evidence="1">DSM 15053</strain>
    </source>
</reference>